<gene>
    <name evidence="1" type="ordered locus">Closa_0759</name>
</gene>
<dbReference type="Proteomes" id="UP000001662">
    <property type="component" value="Chromosome"/>
</dbReference>
<evidence type="ECO:0000313" key="1">
    <source>
        <dbReference type="EMBL" id="ADL03384.1"/>
    </source>
</evidence>
<dbReference type="HOGENOM" id="CLU_562262_0_0_9"/>
<dbReference type="RefSeq" id="WP_013271479.1">
    <property type="nucleotide sequence ID" value="NC_014376.1"/>
</dbReference>
<dbReference type="InterPro" id="IPR011050">
    <property type="entry name" value="Pectin_lyase_fold/virulence"/>
</dbReference>
<dbReference type="Gene3D" id="2.160.20.10">
    <property type="entry name" value="Single-stranded right-handed beta-helix, Pectin lyase-like"/>
    <property type="match status" value="1"/>
</dbReference>
<dbReference type="PaxDb" id="610130-Closa_0759"/>
<reference evidence="1" key="1">
    <citation type="submission" date="2010-07" db="EMBL/GenBank/DDBJ databases">
        <title>Complete sequence of Clostridium saccharolyticum WM1.</title>
        <authorList>
            <consortium name="US DOE Joint Genome Institute"/>
            <person name="Lucas S."/>
            <person name="Copeland A."/>
            <person name="Lapidus A."/>
            <person name="Cheng J.-F."/>
            <person name="Bruce D."/>
            <person name="Goodwin L."/>
            <person name="Pitluck S."/>
            <person name="Chertkov O."/>
            <person name="Detter J.C."/>
            <person name="Han C."/>
            <person name="Tapia R."/>
            <person name="Land M."/>
            <person name="Hauser L."/>
            <person name="Chang Y.-J."/>
            <person name="Jeffries C."/>
            <person name="Kyrpides N."/>
            <person name="Ivanova N."/>
            <person name="Mikhailova N."/>
            <person name="Mouttaki H."/>
            <person name="Lin L."/>
            <person name="Zhou J."/>
            <person name="Hemme C.L."/>
            <person name="Woyke T."/>
        </authorList>
    </citation>
    <scope>NUCLEOTIDE SEQUENCE [LARGE SCALE GENOMIC DNA]</scope>
    <source>
        <strain evidence="1">WM1</strain>
    </source>
</reference>
<evidence type="ECO:0000313" key="2">
    <source>
        <dbReference type="Proteomes" id="UP000001662"/>
    </source>
</evidence>
<dbReference type="InterPro" id="IPR012334">
    <property type="entry name" value="Pectin_lyas_fold"/>
</dbReference>
<dbReference type="AlphaFoldDB" id="D9R5H8"/>
<dbReference type="EMBL" id="CP002109">
    <property type="protein sequence ID" value="ADL03384.1"/>
    <property type="molecule type" value="Genomic_DNA"/>
</dbReference>
<organism evidence="1 2">
    <name type="scientific">Lacrimispora saccharolytica (strain ATCC 35040 / DSM 2544 / NRCC 2533 / WM1)</name>
    <name type="common">Clostridium saccharolyticum</name>
    <dbReference type="NCBI Taxonomy" id="610130"/>
    <lineage>
        <taxon>Bacteria</taxon>
        <taxon>Bacillati</taxon>
        <taxon>Bacillota</taxon>
        <taxon>Clostridia</taxon>
        <taxon>Lachnospirales</taxon>
        <taxon>Lachnospiraceae</taxon>
        <taxon>Lacrimispora</taxon>
    </lineage>
</organism>
<proteinExistence type="predicted"/>
<protein>
    <submittedName>
        <fullName evidence="1">Uncharacterized protein</fullName>
    </submittedName>
</protein>
<dbReference type="OrthoDB" id="2027697at2"/>
<dbReference type="SUPFAM" id="SSF51126">
    <property type="entry name" value="Pectin lyase-like"/>
    <property type="match status" value="1"/>
</dbReference>
<dbReference type="KEGG" id="csh:Closa_0759"/>
<name>D9R5H8_LACSW</name>
<dbReference type="STRING" id="610130.Closa_0759"/>
<sequence>MSILGTVGIADKGDYNPSTTYVAGNSVYYAGSTWVALKSNLTGITPEEGENWKYLARGFESDSLSQIEGTDTSGVIGTAGSTVVSQALIDAIADKVMTKLIPYANIVNNFMATDPKTVLSGPMGKSLKDQLDTTNINLNKTNLKANSNFLTVGKTGAQYTTINAAINYAKTYATKTNRVTIFIYEGTYNEQIELNDNNGIDLVGIQGQTIVTYPSAYPNAPLYTCGQGYFYGITFRSAGGTSSYGMHFERQGFPNASGETVFTNCRFISDANASVGVGMGDNNTVEFRNCTFIGAATESQAIYVHNFPTAASGQTMRFINNHIYGNITVDDAPAMVGNGTIASPLILQFFNNYVEYGSFRFRKDASTQLPYVSVNHHNISIHTNSRYNTLIALNRKDYGAFFYGYSKPANKIPNSGYYDYYIPLKDANSYSIVVDNAVIQGVGDYDKTKYSIVGQTPSGFLLRDTDASGTGAGNFITVYFTILPL</sequence>
<dbReference type="eggNOG" id="ENOG5033VTS">
    <property type="taxonomic scope" value="Bacteria"/>
</dbReference>
<accession>D9R5H8</accession>
<keyword evidence="2" id="KW-1185">Reference proteome</keyword>